<dbReference type="InterPro" id="IPR003661">
    <property type="entry name" value="HisK_dim/P_dom"/>
</dbReference>
<dbReference type="InterPro" id="IPR050428">
    <property type="entry name" value="TCS_sensor_his_kinase"/>
</dbReference>
<dbReference type="PROSITE" id="PS50109">
    <property type="entry name" value="HIS_KIN"/>
    <property type="match status" value="1"/>
</dbReference>
<dbReference type="RefSeq" id="WP_131901830.1">
    <property type="nucleotide sequence ID" value="NZ_SMKZ01000084.1"/>
</dbReference>
<keyword evidence="10 11" id="KW-0472">Membrane</keyword>
<feature type="transmembrane region" description="Helical" evidence="11">
    <location>
        <begin position="161"/>
        <end position="184"/>
    </location>
</feature>
<sequence>MTLRARLAILTSAAMALAVLAASVAAWLLIRSSLLDEIDQRLLDRLPDIDQLAEMSEQMAEQSADGTGGPSLVIANDPLGVQIVSPDGAVEENIPPGEEIEAFVLDGAERALLEGETEGPHMRTESIEGINYRVMSALISNGGVLRLVQPLDGVEGTMTRIAWLLVAVAGVGVAVAGALGWVIARAGLRRVDKLVAAAEQVATTKDLAHRIEVRGSDRDEVVRLAGSVNAMLAALDSARSRQRQLVEDAGHELRTPLTTLRNDLGVLLRAEQRPERTLAGADRSELLRDLESEAAALSEMIGEIVDLARGGTDDEPYLEVDLGSLADRAVARTRRVNPDVAVDVRGGPIEATVRPATLERAIANLVRNAVQVSPAGGRVEVLLRARDGWATVRVLDRGPGVRDDDLPRLFDRFYRGADARERQGSGLGLAIVAQAVELHGGTVAAARRPGGGSVFTLRVPLRAPVVAG</sequence>
<dbReference type="InterPro" id="IPR003594">
    <property type="entry name" value="HATPase_dom"/>
</dbReference>
<evidence type="ECO:0000256" key="5">
    <source>
        <dbReference type="ARBA" id="ARBA00022679"/>
    </source>
</evidence>
<dbReference type="CDD" id="cd00082">
    <property type="entry name" value="HisKA"/>
    <property type="match status" value="1"/>
</dbReference>
<name>A0A4V2YZA0_9ACTN</name>
<dbReference type="Gene3D" id="1.10.287.130">
    <property type="match status" value="1"/>
</dbReference>
<dbReference type="SUPFAM" id="SSF47384">
    <property type="entry name" value="Homodimeric domain of signal transducing histidine kinase"/>
    <property type="match status" value="1"/>
</dbReference>
<dbReference type="AlphaFoldDB" id="A0A4V2YZA0"/>
<dbReference type="PANTHER" id="PTHR45436:SF5">
    <property type="entry name" value="SENSOR HISTIDINE KINASE TRCS"/>
    <property type="match status" value="1"/>
</dbReference>
<evidence type="ECO:0000256" key="3">
    <source>
        <dbReference type="ARBA" id="ARBA00012438"/>
    </source>
</evidence>
<gene>
    <name evidence="14" type="ORF">E1269_30650</name>
</gene>
<evidence type="ECO:0000313" key="15">
    <source>
        <dbReference type="Proteomes" id="UP000294739"/>
    </source>
</evidence>
<evidence type="ECO:0000259" key="12">
    <source>
        <dbReference type="PROSITE" id="PS50109"/>
    </source>
</evidence>
<dbReference type="Pfam" id="PF00512">
    <property type="entry name" value="HisKA"/>
    <property type="match status" value="1"/>
</dbReference>
<keyword evidence="8 11" id="KW-1133">Transmembrane helix</keyword>
<evidence type="ECO:0000256" key="7">
    <source>
        <dbReference type="ARBA" id="ARBA00022777"/>
    </source>
</evidence>
<dbReference type="InParanoid" id="A0A4V2YZA0"/>
<evidence type="ECO:0000256" key="11">
    <source>
        <dbReference type="SAM" id="Phobius"/>
    </source>
</evidence>
<evidence type="ECO:0000256" key="10">
    <source>
        <dbReference type="ARBA" id="ARBA00023136"/>
    </source>
</evidence>
<evidence type="ECO:0000256" key="2">
    <source>
        <dbReference type="ARBA" id="ARBA00004236"/>
    </source>
</evidence>
<evidence type="ECO:0000259" key="13">
    <source>
        <dbReference type="PROSITE" id="PS50885"/>
    </source>
</evidence>
<dbReference type="SMART" id="SM00388">
    <property type="entry name" value="HisKA"/>
    <property type="match status" value="1"/>
</dbReference>
<dbReference type="InterPro" id="IPR036097">
    <property type="entry name" value="HisK_dim/P_sf"/>
</dbReference>
<comment type="catalytic activity">
    <reaction evidence="1">
        <text>ATP + protein L-histidine = ADP + protein N-phospho-L-histidine.</text>
        <dbReference type="EC" id="2.7.13.3"/>
    </reaction>
</comment>
<protein>
    <recommendedName>
        <fullName evidence="3">histidine kinase</fullName>
        <ecNumber evidence="3">2.7.13.3</ecNumber>
    </recommendedName>
</protein>
<evidence type="ECO:0000256" key="1">
    <source>
        <dbReference type="ARBA" id="ARBA00000085"/>
    </source>
</evidence>
<evidence type="ECO:0000256" key="9">
    <source>
        <dbReference type="ARBA" id="ARBA00023012"/>
    </source>
</evidence>
<dbReference type="InterPro" id="IPR004358">
    <property type="entry name" value="Sig_transdc_His_kin-like_C"/>
</dbReference>
<keyword evidence="5" id="KW-0808">Transferase</keyword>
<dbReference type="CDD" id="cd00075">
    <property type="entry name" value="HATPase"/>
    <property type="match status" value="1"/>
</dbReference>
<dbReference type="GO" id="GO:0005886">
    <property type="term" value="C:plasma membrane"/>
    <property type="evidence" value="ECO:0007669"/>
    <property type="project" value="UniProtKB-SubCell"/>
</dbReference>
<feature type="domain" description="Histidine kinase" evidence="12">
    <location>
        <begin position="248"/>
        <end position="463"/>
    </location>
</feature>
<dbReference type="Pfam" id="PF00672">
    <property type="entry name" value="HAMP"/>
    <property type="match status" value="1"/>
</dbReference>
<feature type="domain" description="HAMP" evidence="13">
    <location>
        <begin position="185"/>
        <end position="240"/>
    </location>
</feature>
<dbReference type="InterPro" id="IPR005467">
    <property type="entry name" value="His_kinase_dom"/>
</dbReference>
<keyword evidence="6 11" id="KW-0812">Transmembrane</keyword>
<dbReference type="InterPro" id="IPR003660">
    <property type="entry name" value="HAMP_dom"/>
</dbReference>
<dbReference type="InterPro" id="IPR036890">
    <property type="entry name" value="HATPase_C_sf"/>
</dbReference>
<evidence type="ECO:0000313" key="14">
    <source>
        <dbReference type="EMBL" id="TDD96297.1"/>
    </source>
</evidence>
<comment type="subcellular location">
    <subcellularLocation>
        <location evidence="2">Cell membrane</location>
    </subcellularLocation>
</comment>
<dbReference type="Pfam" id="PF02518">
    <property type="entry name" value="HATPase_c"/>
    <property type="match status" value="1"/>
</dbReference>
<keyword evidence="4" id="KW-0597">Phosphoprotein</keyword>
<dbReference type="PROSITE" id="PS50885">
    <property type="entry name" value="HAMP"/>
    <property type="match status" value="1"/>
</dbReference>
<organism evidence="14 15">
    <name type="scientific">Jiangella asiatica</name>
    <dbReference type="NCBI Taxonomy" id="2530372"/>
    <lineage>
        <taxon>Bacteria</taxon>
        <taxon>Bacillati</taxon>
        <taxon>Actinomycetota</taxon>
        <taxon>Actinomycetes</taxon>
        <taxon>Jiangellales</taxon>
        <taxon>Jiangellaceae</taxon>
        <taxon>Jiangella</taxon>
    </lineage>
</organism>
<evidence type="ECO:0000256" key="6">
    <source>
        <dbReference type="ARBA" id="ARBA00022692"/>
    </source>
</evidence>
<dbReference type="CDD" id="cd06225">
    <property type="entry name" value="HAMP"/>
    <property type="match status" value="1"/>
</dbReference>
<dbReference type="Gene3D" id="3.30.565.10">
    <property type="entry name" value="Histidine kinase-like ATPase, C-terminal domain"/>
    <property type="match status" value="1"/>
</dbReference>
<dbReference type="GO" id="GO:0000155">
    <property type="term" value="F:phosphorelay sensor kinase activity"/>
    <property type="evidence" value="ECO:0007669"/>
    <property type="project" value="InterPro"/>
</dbReference>
<dbReference type="PANTHER" id="PTHR45436">
    <property type="entry name" value="SENSOR HISTIDINE KINASE YKOH"/>
    <property type="match status" value="1"/>
</dbReference>
<dbReference type="PRINTS" id="PR00344">
    <property type="entry name" value="BCTRLSENSOR"/>
</dbReference>
<dbReference type="Proteomes" id="UP000294739">
    <property type="component" value="Unassembled WGS sequence"/>
</dbReference>
<evidence type="ECO:0000256" key="8">
    <source>
        <dbReference type="ARBA" id="ARBA00022989"/>
    </source>
</evidence>
<reference evidence="14 15" key="1">
    <citation type="submission" date="2019-03" db="EMBL/GenBank/DDBJ databases">
        <title>Draft genome sequences of novel Actinobacteria.</title>
        <authorList>
            <person name="Sahin N."/>
            <person name="Ay H."/>
            <person name="Saygin H."/>
        </authorList>
    </citation>
    <scope>NUCLEOTIDE SEQUENCE [LARGE SCALE GENOMIC DNA]</scope>
    <source>
        <strain evidence="14 15">5K138</strain>
    </source>
</reference>
<keyword evidence="9" id="KW-0902">Two-component regulatory system</keyword>
<dbReference type="EC" id="2.7.13.3" evidence="3"/>
<accession>A0A4V2YZA0</accession>
<dbReference type="EMBL" id="SMKZ01000084">
    <property type="protein sequence ID" value="TDD96297.1"/>
    <property type="molecule type" value="Genomic_DNA"/>
</dbReference>
<dbReference type="OrthoDB" id="9786919at2"/>
<proteinExistence type="predicted"/>
<keyword evidence="7 14" id="KW-0418">Kinase</keyword>
<comment type="caution">
    <text evidence="14">The sequence shown here is derived from an EMBL/GenBank/DDBJ whole genome shotgun (WGS) entry which is preliminary data.</text>
</comment>
<dbReference type="SUPFAM" id="SSF55874">
    <property type="entry name" value="ATPase domain of HSP90 chaperone/DNA topoisomerase II/histidine kinase"/>
    <property type="match status" value="1"/>
</dbReference>
<dbReference type="SMART" id="SM00304">
    <property type="entry name" value="HAMP"/>
    <property type="match status" value="1"/>
</dbReference>
<dbReference type="SMART" id="SM00387">
    <property type="entry name" value="HATPase_c"/>
    <property type="match status" value="1"/>
</dbReference>
<dbReference type="Gene3D" id="6.10.340.10">
    <property type="match status" value="1"/>
</dbReference>
<evidence type="ECO:0000256" key="4">
    <source>
        <dbReference type="ARBA" id="ARBA00022553"/>
    </source>
</evidence>
<keyword evidence="15" id="KW-1185">Reference proteome</keyword>